<dbReference type="PIRSF" id="PIRSF028729">
    <property type="entry name" value="E3_ubiquit_lig_SCF_Skp"/>
    <property type="match status" value="1"/>
</dbReference>
<reference evidence="7 8" key="1">
    <citation type="submission" date="2019-06" db="EMBL/GenBank/DDBJ databases">
        <title>A chromosomal-level reference genome of Carpinus fangiana (Coryloideae, Betulaceae).</title>
        <authorList>
            <person name="Yang X."/>
            <person name="Wang Z."/>
            <person name="Zhang L."/>
            <person name="Hao G."/>
            <person name="Liu J."/>
            <person name="Yang Y."/>
        </authorList>
    </citation>
    <scope>NUCLEOTIDE SEQUENCE [LARGE SCALE GENOMIC DNA]</scope>
    <source>
        <strain evidence="7">Cfa_2016G</strain>
        <tissue evidence="7">Leaf</tissue>
    </source>
</reference>
<keyword evidence="3 4" id="KW-0833">Ubl conjugation pathway</keyword>
<evidence type="ECO:0000256" key="3">
    <source>
        <dbReference type="ARBA" id="ARBA00022786"/>
    </source>
</evidence>
<keyword evidence="8" id="KW-1185">Reference proteome</keyword>
<dbReference type="GO" id="GO:0009867">
    <property type="term" value="P:jasmonic acid mediated signaling pathway"/>
    <property type="evidence" value="ECO:0007669"/>
    <property type="project" value="UniProtKB-ARBA"/>
</dbReference>
<dbReference type="SUPFAM" id="SSF54695">
    <property type="entry name" value="POZ domain"/>
    <property type="match status" value="1"/>
</dbReference>
<accession>A0A5N6RVL9</accession>
<dbReference type="GO" id="GO:0016567">
    <property type="term" value="P:protein ubiquitination"/>
    <property type="evidence" value="ECO:0007669"/>
    <property type="project" value="UniProtKB-UniRule"/>
</dbReference>
<dbReference type="PANTHER" id="PTHR11165">
    <property type="entry name" value="SKP1"/>
    <property type="match status" value="1"/>
</dbReference>
<comment type="subunit">
    <text evidence="4">Part of a SCF (SKP1-cullin-F-box) protein ligase complex.</text>
</comment>
<protein>
    <recommendedName>
        <fullName evidence="4">SKP1-like protein</fullName>
    </recommendedName>
</protein>
<dbReference type="InterPro" id="IPR001232">
    <property type="entry name" value="SKP1-like"/>
</dbReference>
<feature type="domain" description="SKP1 component dimerisation" evidence="5">
    <location>
        <begin position="103"/>
        <end position="146"/>
    </location>
</feature>
<feature type="domain" description="SKP1 component POZ" evidence="6">
    <location>
        <begin position="9"/>
        <end position="68"/>
    </location>
</feature>
<dbReference type="GO" id="GO:0006511">
    <property type="term" value="P:ubiquitin-dependent protein catabolic process"/>
    <property type="evidence" value="ECO:0007669"/>
    <property type="project" value="InterPro"/>
</dbReference>
<dbReference type="SMART" id="SM00512">
    <property type="entry name" value="Skp1"/>
    <property type="match status" value="1"/>
</dbReference>
<evidence type="ECO:0000259" key="6">
    <source>
        <dbReference type="Pfam" id="PF03931"/>
    </source>
</evidence>
<evidence type="ECO:0000259" key="5">
    <source>
        <dbReference type="Pfam" id="PF01466"/>
    </source>
</evidence>
<proteinExistence type="inferred from homology"/>
<dbReference type="EMBL" id="CM017328">
    <property type="protein sequence ID" value="KAE8125739.1"/>
    <property type="molecule type" value="Genomic_DNA"/>
</dbReference>
<organism evidence="7 8">
    <name type="scientific">Carpinus fangiana</name>
    <dbReference type="NCBI Taxonomy" id="176857"/>
    <lineage>
        <taxon>Eukaryota</taxon>
        <taxon>Viridiplantae</taxon>
        <taxon>Streptophyta</taxon>
        <taxon>Embryophyta</taxon>
        <taxon>Tracheophyta</taxon>
        <taxon>Spermatophyta</taxon>
        <taxon>Magnoliopsida</taxon>
        <taxon>eudicotyledons</taxon>
        <taxon>Gunneridae</taxon>
        <taxon>Pentapetalae</taxon>
        <taxon>rosids</taxon>
        <taxon>fabids</taxon>
        <taxon>Fagales</taxon>
        <taxon>Betulaceae</taxon>
        <taxon>Carpinus</taxon>
    </lineage>
</organism>
<dbReference type="Pfam" id="PF01466">
    <property type="entry name" value="Skp1"/>
    <property type="match status" value="1"/>
</dbReference>
<sequence>MSSSKKSRIVKFKTSDDKTFEVEEAVAVQFETIKSMIDYVCANDCTIPLPNVNAKTLAMVVEWCKKHADERDQLMEVDVDEAPGAVLYDLLVAATYLRVEDLIHRVSQRVSKMVIEIGKLPEEEDVRKTINIKSDFPPQVEEELRKLRRTLGPLSDVLVLFVSSGLLE</sequence>
<comment type="pathway">
    <text evidence="1 4">Protein modification; protein ubiquitination.</text>
</comment>
<dbReference type="Gene3D" id="3.30.710.10">
    <property type="entry name" value="Potassium Channel Kv1.1, Chain A"/>
    <property type="match status" value="1"/>
</dbReference>
<evidence type="ECO:0000313" key="8">
    <source>
        <dbReference type="Proteomes" id="UP000327013"/>
    </source>
</evidence>
<dbReference type="UniPathway" id="UPA00143"/>
<evidence type="ECO:0000256" key="2">
    <source>
        <dbReference type="ARBA" id="ARBA00009993"/>
    </source>
</evidence>
<comment type="similarity">
    <text evidence="2 4">Belongs to the SKP1 family.</text>
</comment>
<dbReference type="InterPro" id="IPR016897">
    <property type="entry name" value="SKP1"/>
</dbReference>
<dbReference type="Proteomes" id="UP000327013">
    <property type="component" value="Chromosome 8"/>
</dbReference>
<name>A0A5N6RVL9_9ROSI</name>
<evidence type="ECO:0000256" key="4">
    <source>
        <dbReference type="PIRNR" id="PIRNR028729"/>
    </source>
</evidence>
<dbReference type="Pfam" id="PF03931">
    <property type="entry name" value="Skp1_POZ"/>
    <property type="match status" value="1"/>
</dbReference>
<evidence type="ECO:0000313" key="7">
    <source>
        <dbReference type="EMBL" id="KAE8125739.1"/>
    </source>
</evidence>
<dbReference type="SUPFAM" id="SSF81382">
    <property type="entry name" value="Skp1 dimerisation domain-like"/>
    <property type="match status" value="1"/>
</dbReference>
<dbReference type="InterPro" id="IPR016073">
    <property type="entry name" value="Skp1_comp_POZ"/>
</dbReference>
<dbReference type="OrthoDB" id="10301080at2759"/>
<dbReference type="InterPro" id="IPR036296">
    <property type="entry name" value="SKP1-like_dim_sf"/>
</dbReference>
<dbReference type="InterPro" id="IPR016072">
    <property type="entry name" value="Skp1_comp_dimer"/>
</dbReference>
<gene>
    <name evidence="7" type="ORF">FH972_020513</name>
</gene>
<comment type="function">
    <text evidence="4">Involved in ubiquitination and subsequent proteasomal degradation of target proteins. Together with CUL1, RBX1 and a F-box protein, it forms a SCF E3 ubiquitin ligase complex. The functional specificity of this complex depends on the type of F-box protein. In the SCF complex, it serves as an adapter that links the F-box protein to CUL1.</text>
</comment>
<evidence type="ECO:0000256" key="1">
    <source>
        <dbReference type="ARBA" id="ARBA00004906"/>
    </source>
</evidence>
<dbReference type="AlphaFoldDB" id="A0A5N6RVL9"/>
<dbReference type="InterPro" id="IPR011333">
    <property type="entry name" value="SKP1/BTB/POZ_sf"/>
</dbReference>